<dbReference type="EMBL" id="JASBWS010000036">
    <property type="protein sequence ID" value="KAJ9107779.1"/>
    <property type="molecule type" value="Genomic_DNA"/>
</dbReference>
<name>A0ACC2W986_9TREE</name>
<evidence type="ECO:0000313" key="2">
    <source>
        <dbReference type="Proteomes" id="UP001230649"/>
    </source>
</evidence>
<protein>
    <submittedName>
        <fullName evidence="1">Uncharacterized protein</fullName>
    </submittedName>
</protein>
<proteinExistence type="predicted"/>
<sequence>MPQGPINDNPPTSVIHLTSRVSSWLYAVFAMMAAGAMVMTFLARERARGTRIFHQLATMILTMASNLGNTAISTTMRDRTARAIWYARYVDWSITVPLLLLTLLLATGLPLGDIVTIVFFGLVFVVSLLIGALIESDYKWGFYVFALLGLLYIAYHVLSPARASARLLGLDWGRTYTRAAGLLVFVMALYPVCWALSEGANMMSTTGEVIFYSLLDILIKPVYLFMHITALSKLNYADLALTSGKYSDPVNSGVAHHHPLGNTVSNARSEATAAGEPKRGMGFFAGRKQHEGDIAMQQRGDEHVHAPTSAAV</sequence>
<reference evidence="1" key="1">
    <citation type="submission" date="2023-04" db="EMBL/GenBank/DDBJ databases">
        <title>Draft Genome sequencing of Naganishia species isolated from polar environments using Oxford Nanopore Technology.</title>
        <authorList>
            <person name="Leo P."/>
            <person name="Venkateswaran K."/>
        </authorList>
    </citation>
    <scope>NUCLEOTIDE SEQUENCE</scope>
    <source>
        <strain evidence="1">MNA-CCFEE 5262</strain>
    </source>
</reference>
<accession>A0ACC2W986</accession>
<keyword evidence="2" id="KW-1185">Reference proteome</keyword>
<comment type="caution">
    <text evidence="1">The sequence shown here is derived from an EMBL/GenBank/DDBJ whole genome shotgun (WGS) entry which is preliminary data.</text>
</comment>
<evidence type="ECO:0000313" key="1">
    <source>
        <dbReference type="EMBL" id="KAJ9107779.1"/>
    </source>
</evidence>
<organism evidence="1 2">
    <name type="scientific">Naganishia adeliensis</name>
    <dbReference type="NCBI Taxonomy" id="92952"/>
    <lineage>
        <taxon>Eukaryota</taxon>
        <taxon>Fungi</taxon>
        <taxon>Dikarya</taxon>
        <taxon>Basidiomycota</taxon>
        <taxon>Agaricomycotina</taxon>
        <taxon>Tremellomycetes</taxon>
        <taxon>Filobasidiales</taxon>
        <taxon>Filobasidiaceae</taxon>
        <taxon>Naganishia</taxon>
    </lineage>
</organism>
<gene>
    <name evidence="1" type="ORF">QFC20_003724</name>
</gene>
<dbReference type="Proteomes" id="UP001230649">
    <property type="component" value="Unassembled WGS sequence"/>
</dbReference>